<gene>
    <name evidence="4" type="ORF">LAQU0_S02e09362g</name>
</gene>
<feature type="region of interest" description="Disordered" evidence="2">
    <location>
        <begin position="732"/>
        <end position="751"/>
    </location>
</feature>
<keyword evidence="5" id="KW-1185">Reference proteome</keyword>
<feature type="region of interest" description="Disordered" evidence="2">
    <location>
        <begin position="771"/>
        <end position="797"/>
    </location>
</feature>
<feature type="domain" description="HTH CENPB-type" evidence="3">
    <location>
        <begin position="65"/>
        <end position="140"/>
    </location>
</feature>
<dbReference type="SUPFAM" id="SSF46689">
    <property type="entry name" value="Homeodomain-like"/>
    <property type="match status" value="1"/>
</dbReference>
<dbReference type="Pfam" id="PF03221">
    <property type="entry name" value="HTH_Tnp_Tc5"/>
    <property type="match status" value="1"/>
</dbReference>
<evidence type="ECO:0000256" key="1">
    <source>
        <dbReference type="ARBA" id="ARBA00023125"/>
    </source>
</evidence>
<dbReference type="EMBL" id="LN890542">
    <property type="protein sequence ID" value="CUS21246.1"/>
    <property type="molecule type" value="Genomic_DNA"/>
</dbReference>
<evidence type="ECO:0000313" key="5">
    <source>
        <dbReference type="Proteomes" id="UP000236544"/>
    </source>
</evidence>
<evidence type="ECO:0000256" key="2">
    <source>
        <dbReference type="SAM" id="MobiDB-lite"/>
    </source>
</evidence>
<dbReference type="Gene3D" id="1.10.10.60">
    <property type="entry name" value="Homeodomain-like"/>
    <property type="match status" value="1"/>
</dbReference>
<dbReference type="AlphaFoldDB" id="A0A0P1KN93"/>
<dbReference type="InterPro" id="IPR004875">
    <property type="entry name" value="DDE_SF_endonuclease_dom"/>
</dbReference>
<dbReference type="PANTHER" id="PTHR19303">
    <property type="entry name" value="TRANSPOSON"/>
    <property type="match status" value="1"/>
</dbReference>
<dbReference type="GO" id="GO:0005634">
    <property type="term" value="C:nucleus"/>
    <property type="evidence" value="ECO:0007669"/>
    <property type="project" value="TreeGrafter"/>
</dbReference>
<feature type="compositionally biased region" description="Polar residues" evidence="2">
    <location>
        <begin position="787"/>
        <end position="797"/>
    </location>
</feature>
<dbReference type="SMART" id="SM00674">
    <property type="entry name" value="CENPB"/>
    <property type="match status" value="1"/>
</dbReference>
<keyword evidence="1" id="KW-0238">DNA-binding</keyword>
<dbReference type="Proteomes" id="UP000236544">
    <property type="component" value="Unassembled WGS sequence"/>
</dbReference>
<dbReference type="InterPro" id="IPR009057">
    <property type="entry name" value="Homeodomain-like_sf"/>
</dbReference>
<proteinExistence type="predicted"/>
<accession>A0A0P1KN93</accession>
<feature type="compositionally biased region" description="Polar residues" evidence="2">
    <location>
        <begin position="739"/>
        <end position="749"/>
    </location>
</feature>
<sequence length="797" mass="90621">MGLLSVEQKYNIILMAERHPKWTQLELARWAYEAYQLSSCPSQGTISRLLARKSVFMNSKEHEKDANRLRKPNNILVRRILQEWVSQSIWNGIPISPPIIQDTAQSVWHRIPAEHREGNGSFSYKWITHFLSKMDVNVSSLDEEPPKPPKVWTFEERGTLKEFLCKIPARNLFTLDETFLAYNLPLDYAQYETNQVQRRIEVVTVMLCANLDGSEKMNPLVIGKYENYRSFRNHFSSEPSEGASQLSLGNKMAKKFSLTYYSNRKSWLTSNLFHDWLVWWDKRLVVDNRKIYIVLDDSCSHRIINLRLKNIKLIYTSANSRFLPFNWGVLDEFKTHYRVQQYEALTELQEKIEKKTGQKKILTYDQSLLKMSNAFKLVKVAWDAIPPDTIKANWKSSGILPQHMIQLDESVSMAFKKNEALERKLNEVSERFHCMKQWDYDMLLDLNIENKNTNFLSSEELVQSAIVDEWEPEEKQVSLEDDYSASGFSLEAFAQVGEVGNDAFGQVEHLSHNPTDTLEKNLLVSDVIDRPSEFFPNSVLPAISGDHHIENVAVPPRSNSAQMYPAVSAPPAATGYLDDVFSSLPHEPSSANAAASINTHVPSTMPATNSPSPNGIPATDILGIETPALNLGNEFDLDSVNDYLGQSSSNPHEPSFGNQRLVILTTLQTNIDIAKSMGNILKHAEFREVGLSDRSLNELRFSYNNCLKKIRKAKQALSGADKRLRQQRLERQLINQEQSISSTAASPNSKIHRPVEISPSLEIENSNFFTNFPSNAPLDMPPHIQGGTDNSSTRRSS</sequence>
<dbReference type="PANTHER" id="PTHR19303:SF73">
    <property type="entry name" value="PROTEIN PDC2"/>
    <property type="match status" value="1"/>
</dbReference>
<evidence type="ECO:0000313" key="4">
    <source>
        <dbReference type="EMBL" id="CUS21246.1"/>
    </source>
</evidence>
<organism evidence="4 5">
    <name type="scientific">Lachancea quebecensis</name>
    <dbReference type="NCBI Taxonomy" id="1654605"/>
    <lineage>
        <taxon>Eukaryota</taxon>
        <taxon>Fungi</taxon>
        <taxon>Dikarya</taxon>
        <taxon>Ascomycota</taxon>
        <taxon>Saccharomycotina</taxon>
        <taxon>Saccharomycetes</taxon>
        <taxon>Saccharomycetales</taxon>
        <taxon>Saccharomycetaceae</taxon>
        <taxon>Lachancea</taxon>
    </lineage>
</organism>
<evidence type="ECO:0000259" key="3">
    <source>
        <dbReference type="PROSITE" id="PS51253"/>
    </source>
</evidence>
<protein>
    <submittedName>
        <fullName evidence="4">LAQU0S02e09362g1_1</fullName>
    </submittedName>
</protein>
<dbReference type="GO" id="GO:0003677">
    <property type="term" value="F:DNA binding"/>
    <property type="evidence" value="ECO:0007669"/>
    <property type="project" value="UniProtKB-KW"/>
</dbReference>
<dbReference type="InterPro" id="IPR050863">
    <property type="entry name" value="CenT-Element_Derived"/>
</dbReference>
<dbReference type="PROSITE" id="PS51253">
    <property type="entry name" value="HTH_CENPB"/>
    <property type="match status" value="1"/>
</dbReference>
<dbReference type="OrthoDB" id="125347at2759"/>
<dbReference type="InterPro" id="IPR006600">
    <property type="entry name" value="HTH_CenpB_DNA-bd_dom"/>
</dbReference>
<reference evidence="5" key="1">
    <citation type="submission" date="2015-10" db="EMBL/GenBank/DDBJ databases">
        <authorList>
            <person name="Devillers H."/>
        </authorList>
    </citation>
    <scope>NUCLEOTIDE SEQUENCE [LARGE SCALE GENOMIC DNA]</scope>
</reference>
<name>A0A0P1KN93_9SACH</name>
<dbReference type="Pfam" id="PF03184">
    <property type="entry name" value="DDE_1"/>
    <property type="match status" value="1"/>
</dbReference>